<accession>A0ABV1ZPV8</accession>
<dbReference type="InterPro" id="IPR036264">
    <property type="entry name" value="Bact_exopeptidase_dim_dom"/>
</dbReference>
<dbReference type="EMBL" id="JBEQNB010000002">
    <property type="protein sequence ID" value="MES0833123.1"/>
    <property type="molecule type" value="Genomic_DNA"/>
</dbReference>
<keyword evidence="2" id="KW-0378">Hydrolase</keyword>
<feature type="domain" description="Peptidase M20 dimerisation" evidence="3">
    <location>
        <begin position="192"/>
        <end position="292"/>
    </location>
</feature>
<dbReference type="RefSeq" id="WP_352982748.1">
    <property type="nucleotide sequence ID" value="NZ_JBEQNA010000001.1"/>
</dbReference>
<dbReference type="Pfam" id="PF01546">
    <property type="entry name" value="Peptidase_M20"/>
    <property type="match status" value="1"/>
</dbReference>
<name>A0ABV1ZPV8_9ACTN</name>
<dbReference type="PANTHER" id="PTHR43808">
    <property type="entry name" value="ACETYLORNITHINE DEACETYLASE"/>
    <property type="match status" value="1"/>
</dbReference>
<dbReference type="Pfam" id="PF07687">
    <property type="entry name" value="M20_dimer"/>
    <property type="match status" value="1"/>
</dbReference>
<dbReference type="Gene3D" id="3.30.70.360">
    <property type="match status" value="1"/>
</dbReference>
<dbReference type="SUPFAM" id="SSF53187">
    <property type="entry name" value="Zn-dependent exopeptidases"/>
    <property type="match status" value="1"/>
</dbReference>
<evidence type="ECO:0000256" key="2">
    <source>
        <dbReference type="ARBA" id="ARBA00022801"/>
    </source>
</evidence>
<dbReference type="SUPFAM" id="SSF55031">
    <property type="entry name" value="Bacterial exopeptidase dimerisation domain"/>
    <property type="match status" value="1"/>
</dbReference>
<protein>
    <submittedName>
        <fullName evidence="4">M20/M25/M40 family metallo-hydrolase</fullName>
    </submittedName>
</protein>
<keyword evidence="5" id="KW-1185">Reference proteome</keyword>
<evidence type="ECO:0000256" key="1">
    <source>
        <dbReference type="ARBA" id="ARBA00022723"/>
    </source>
</evidence>
<reference evidence="4 5" key="1">
    <citation type="submission" date="2024-06" db="EMBL/GenBank/DDBJ databases">
        <authorList>
            <person name="Bataeva Y.V."/>
            <person name="Grigorian L.N."/>
            <person name="Solomentsev V.I."/>
        </authorList>
    </citation>
    <scope>NUCLEOTIDE SEQUENCE [LARGE SCALE GENOMIC DNA]</scope>
    <source>
        <strain evidence="5">SCPM-O-B-12605 (RCAM04882)</strain>
    </source>
</reference>
<comment type="caution">
    <text evidence="4">The sequence shown here is derived from an EMBL/GenBank/DDBJ whole genome shotgun (WGS) entry which is preliminary data.</text>
</comment>
<sequence length="397" mass="41596">MSTPRPSPFLEHARSDFDSVLALTRDLVRIPTRGGIDPYDEAIDLLTTWLGERHLSPRVLRDGTGAPVAVTARVRGGRPGPVWVLDACLDTAPVGDVDAWKHDPFAAVLEDGWLWGRGAADSKSGVAVFCHLAARLAAEAEELAGDLVVLFDLDEHTGRFGGAKAFFEGADAPAEVGGVMIGYPGMDKLVVGGRGVYRVRLRVHGVSSHSGGSRPTPSAISKAADLVRALEAAPLPDAREGFAPARLTVTAIESGDGFSAVPDLCTLNVDVRTTPAFTGEQAADLVAGVVAAVDTAWARTPPTLVEAHTRWPAYALPPTSPLRSALMEAAHAHGVPVQPKIAGPSNIGNYLAGLGIGATAGFGPAYEGLHATDERVRLDTVPVAQAVYEQAVRALMR</sequence>
<organism evidence="4 5">
    <name type="scientific">Nocardiopsis tropica</name>
    <dbReference type="NCBI Taxonomy" id="109330"/>
    <lineage>
        <taxon>Bacteria</taxon>
        <taxon>Bacillati</taxon>
        <taxon>Actinomycetota</taxon>
        <taxon>Actinomycetes</taxon>
        <taxon>Streptosporangiales</taxon>
        <taxon>Nocardiopsidaceae</taxon>
        <taxon>Nocardiopsis</taxon>
    </lineage>
</organism>
<dbReference type="Proteomes" id="UP001432401">
    <property type="component" value="Unassembled WGS sequence"/>
</dbReference>
<gene>
    <name evidence="4" type="ORF">ABUK86_05015</name>
</gene>
<proteinExistence type="predicted"/>
<evidence type="ECO:0000313" key="5">
    <source>
        <dbReference type="Proteomes" id="UP001432401"/>
    </source>
</evidence>
<dbReference type="InterPro" id="IPR011650">
    <property type="entry name" value="Peptidase_M20_dimer"/>
</dbReference>
<evidence type="ECO:0000313" key="4">
    <source>
        <dbReference type="EMBL" id="MES0833123.1"/>
    </source>
</evidence>
<keyword evidence="1" id="KW-0479">Metal-binding</keyword>
<evidence type="ECO:0000259" key="3">
    <source>
        <dbReference type="Pfam" id="PF07687"/>
    </source>
</evidence>
<dbReference type="InterPro" id="IPR002933">
    <property type="entry name" value="Peptidase_M20"/>
</dbReference>
<dbReference type="InterPro" id="IPR050072">
    <property type="entry name" value="Peptidase_M20A"/>
</dbReference>
<dbReference type="Gene3D" id="3.40.630.10">
    <property type="entry name" value="Zn peptidases"/>
    <property type="match status" value="1"/>
</dbReference>